<dbReference type="PANTHER" id="PTHR43673">
    <property type="entry name" value="NAD(P)H NITROREDUCTASE YDGI-RELATED"/>
    <property type="match status" value="1"/>
</dbReference>
<comment type="similarity">
    <text evidence="2">Belongs to the nitroreductase family.</text>
</comment>
<dbReference type="Pfam" id="PF00881">
    <property type="entry name" value="Nitroreductase"/>
    <property type="match status" value="1"/>
</dbReference>
<sequence>MEVLEAIQSRRSIRKFKPDAVPQDYITELIEAGRLAPSGTNLQPTRYVVIKSEDSREKLKECTPLPFVPAAPVVIACCIDTKSINSTGDRMKELREAQAFVNTPLNEDNNDSDSYNKRRSTMDETAAKAYLSLNAAIAIDHITLRATDLGLGSCWVMMFDKSKVKDLLGLDDRYEVLALLPIGYPDQSPAQRPRLDIKEVLLKEI</sequence>
<dbReference type="GO" id="GO:0016491">
    <property type="term" value="F:oxidoreductase activity"/>
    <property type="evidence" value="ECO:0007669"/>
    <property type="project" value="UniProtKB-KW"/>
</dbReference>
<name>A0A6I6ER92_9CLOT</name>
<evidence type="ECO:0000256" key="5">
    <source>
        <dbReference type="ARBA" id="ARBA00023002"/>
    </source>
</evidence>
<gene>
    <name evidence="7" type="ORF">GOM49_14695</name>
</gene>
<keyword evidence="5" id="KW-0560">Oxidoreductase</keyword>
<evidence type="ECO:0000256" key="1">
    <source>
        <dbReference type="ARBA" id="ARBA00001917"/>
    </source>
</evidence>
<comment type="cofactor">
    <cofactor evidence="1">
        <name>FMN</name>
        <dbReference type="ChEBI" id="CHEBI:58210"/>
    </cofactor>
</comment>
<keyword evidence="3" id="KW-0285">Flavoprotein</keyword>
<accession>A0A6I6ER92</accession>
<evidence type="ECO:0000313" key="8">
    <source>
        <dbReference type="Proteomes" id="UP000422764"/>
    </source>
</evidence>
<evidence type="ECO:0000256" key="3">
    <source>
        <dbReference type="ARBA" id="ARBA00022630"/>
    </source>
</evidence>
<dbReference type="AlphaFoldDB" id="A0A6I6ER92"/>
<evidence type="ECO:0000259" key="6">
    <source>
        <dbReference type="Pfam" id="PF00881"/>
    </source>
</evidence>
<keyword evidence="8" id="KW-1185">Reference proteome</keyword>
<dbReference type="InterPro" id="IPR000415">
    <property type="entry name" value="Nitroreductase-like"/>
</dbReference>
<dbReference type="InterPro" id="IPR029479">
    <property type="entry name" value="Nitroreductase"/>
</dbReference>
<proteinExistence type="inferred from homology"/>
<protein>
    <submittedName>
        <fullName evidence="7">Oxidoreductase</fullName>
    </submittedName>
</protein>
<reference evidence="7 8" key="1">
    <citation type="submission" date="2019-12" db="EMBL/GenBank/DDBJ databases">
        <title>Genome sequenceing of Clostridium bovifaecis.</title>
        <authorList>
            <person name="Yao Y."/>
        </authorList>
    </citation>
    <scope>NUCLEOTIDE SEQUENCE [LARGE SCALE GENOMIC DNA]</scope>
    <source>
        <strain evidence="7 8">BXX</strain>
    </source>
</reference>
<evidence type="ECO:0000256" key="2">
    <source>
        <dbReference type="ARBA" id="ARBA00007118"/>
    </source>
</evidence>
<dbReference type="Gene3D" id="3.40.109.10">
    <property type="entry name" value="NADH Oxidase"/>
    <property type="match status" value="1"/>
</dbReference>
<evidence type="ECO:0000313" key="7">
    <source>
        <dbReference type="EMBL" id="QGU96179.1"/>
    </source>
</evidence>
<dbReference type="PANTHER" id="PTHR43673:SF2">
    <property type="entry name" value="NITROREDUCTASE"/>
    <property type="match status" value="1"/>
</dbReference>
<organism evidence="7 8">
    <name type="scientific">Clostridium bovifaecis</name>
    <dbReference type="NCBI Taxonomy" id="2184719"/>
    <lineage>
        <taxon>Bacteria</taxon>
        <taxon>Bacillati</taxon>
        <taxon>Bacillota</taxon>
        <taxon>Clostridia</taxon>
        <taxon>Eubacteriales</taxon>
        <taxon>Clostridiaceae</taxon>
        <taxon>Clostridium</taxon>
    </lineage>
</organism>
<evidence type="ECO:0000256" key="4">
    <source>
        <dbReference type="ARBA" id="ARBA00022643"/>
    </source>
</evidence>
<dbReference type="Proteomes" id="UP000422764">
    <property type="component" value="Chromosome"/>
</dbReference>
<dbReference type="SUPFAM" id="SSF55469">
    <property type="entry name" value="FMN-dependent nitroreductase-like"/>
    <property type="match status" value="1"/>
</dbReference>
<feature type="domain" description="Nitroreductase" evidence="6">
    <location>
        <begin position="7"/>
        <end position="184"/>
    </location>
</feature>
<keyword evidence="4" id="KW-0288">FMN</keyword>
<dbReference type="EMBL" id="CP046522">
    <property type="protein sequence ID" value="QGU96179.1"/>
    <property type="molecule type" value="Genomic_DNA"/>
</dbReference>